<name>A0A3E1YAH6_9BACT</name>
<keyword evidence="3" id="KW-1185">Reference proteome</keyword>
<organism evidence="2 3">
    <name type="scientific">Chitinophaga silvatica</name>
    <dbReference type="NCBI Taxonomy" id="2282649"/>
    <lineage>
        <taxon>Bacteria</taxon>
        <taxon>Pseudomonadati</taxon>
        <taxon>Bacteroidota</taxon>
        <taxon>Chitinophagia</taxon>
        <taxon>Chitinophagales</taxon>
        <taxon>Chitinophagaceae</taxon>
        <taxon>Chitinophaga</taxon>
    </lineage>
</organism>
<dbReference type="GO" id="GO:0015385">
    <property type="term" value="F:sodium:proton antiporter activity"/>
    <property type="evidence" value="ECO:0007669"/>
    <property type="project" value="TreeGrafter"/>
</dbReference>
<keyword evidence="1" id="KW-0472">Membrane</keyword>
<feature type="transmembrane region" description="Helical" evidence="1">
    <location>
        <begin position="6"/>
        <end position="25"/>
    </location>
</feature>
<reference evidence="2 3" key="1">
    <citation type="submission" date="2018-07" db="EMBL/GenBank/DDBJ databases">
        <title>Chitinophaga K2CV101002-2 sp. nov., isolated from a monsoon evergreen broad-leaved forest soil.</title>
        <authorList>
            <person name="Lv Y."/>
        </authorList>
    </citation>
    <scope>NUCLEOTIDE SEQUENCE [LARGE SCALE GENOMIC DNA]</scope>
    <source>
        <strain evidence="2 3">GDMCC 1.1288</strain>
    </source>
</reference>
<keyword evidence="1" id="KW-1133">Transmembrane helix</keyword>
<dbReference type="EMBL" id="QPMM01000006">
    <property type="protein sequence ID" value="RFS22719.1"/>
    <property type="molecule type" value="Genomic_DNA"/>
</dbReference>
<dbReference type="PANTHER" id="PTHR34703:SF1">
    <property type="entry name" value="ANTIPORTER SUBUNIT MNHG2-RELATED"/>
    <property type="match status" value="1"/>
</dbReference>
<dbReference type="AlphaFoldDB" id="A0A3E1YAH6"/>
<dbReference type="PANTHER" id="PTHR34703">
    <property type="entry name" value="ANTIPORTER SUBUNIT MNHG2-RELATED"/>
    <property type="match status" value="1"/>
</dbReference>
<comment type="caution">
    <text evidence="2">The sequence shown here is derived from an EMBL/GenBank/DDBJ whole genome shotgun (WGS) entry which is preliminary data.</text>
</comment>
<dbReference type="RefSeq" id="WP_116976112.1">
    <property type="nucleotide sequence ID" value="NZ_QPMM01000006.1"/>
</dbReference>
<gene>
    <name evidence="2" type="ORF">DVR12_13070</name>
</gene>
<accession>A0A3E1YAH6</accession>
<evidence type="ECO:0000313" key="3">
    <source>
        <dbReference type="Proteomes" id="UP000260644"/>
    </source>
</evidence>
<feature type="transmembrane region" description="Helical" evidence="1">
    <location>
        <begin position="37"/>
        <end position="59"/>
    </location>
</feature>
<dbReference type="NCBIfam" id="TIGR01300">
    <property type="entry name" value="CPA3_mnhG_phaG"/>
    <property type="match status" value="1"/>
</dbReference>
<dbReference type="OrthoDB" id="9806575at2"/>
<evidence type="ECO:0000313" key="2">
    <source>
        <dbReference type="EMBL" id="RFS22719.1"/>
    </source>
</evidence>
<dbReference type="Pfam" id="PF03334">
    <property type="entry name" value="PhaG_MnhG_YufB"/>
    <property type="match status" value="1"/>
</dbReference>
<keyword evidence="1" id="KW-0812">Transmembrane</keyword>
<proteinExistence type="predicted"/>
<evidence type="ECO:0000256" key="1">
    <source>
        <dbReference type="SAM" id="Phobius"/>
    </source>
</evidence>
<feature type="transmembrane region" description="Helical" evidence="1">
    <location>
        <begin position="65"/>
        <end position="88"/>
    </location>
</feature>
<protein>
    <submittedName>
        <fullName evidence="2">Monovalent cation/H(+) antiporter subunit G</fullName>
    </submittedName>
</protein>
<dbReference type="InterPro" id="IPR005133">
    <property type="entry name" value="PhaG_MnhG_YufB"/>
</dbReference>
<dbReference type="NCBIfam" id="NF009314">
    <property type="entry name" value="PRK12674.1-2"/>
    <property type="match status" value="1"/>
</dbReference>
<dbReference type="Proteomes" id="UP000260644">
    <property type="component" value="Unassembled WGS sequence"/>
</dbReference>
<sequence>MSDFLIMFLCTLGAIVVLIAAIGIVRMPDFYLQLSVTIKAAVLGIGLLLAAAAIFFADVSITTKVLAITFFLVLTAPVAGHVIGRAAYLIGTKLWKKSVLDELKGKYDEHTNYLGSGEEDK</sequence>